<dbReference type="AlphaFoldDB" id="A0A6J7J1Q0"/>
<protein>
    <submittedName>
        <fullName evidence="1">Unannotated protein</fullName>
    </submittedName>
</protein>
<accession>A0A6J7J1Q0</accession>
<sequence>MPDEPLLPLSPRQAKELGAATGRAVAAYRPRSGSGRLPRVPEQVLVALVGLLREESAEDRAAARRAERPSHARARVGLRGALTGAFGAPGLIPTEVVGLVEQARAGVSATLDRFPERTDAQVASDLLVAWGLLEDGPQAEAIADGTHDGSLLDALVVRGGQVIRDAIPERWTPWTTLRLLFRLRQLPGLRERFSAKGLRSRGLRAIPVFGALPSAVGSWREMATFQKRLAAHHRTVRG</sequence>
<gene>
    <name evidence="1" type="ORF">UFOPK3564_02690</name>
</gene>
<dbReference type="EMBL" id="CAFBMK010000206">
    <property type="protein sequence ID" value="CAB4936771.1"/>
    <property type="molecule type" value="Genomic_DNA"/>
</dbReference>
<organism evidence="1">
    <name type="scientific">freshwater metagenome</name>
    <dbReference type="NCBI Taxonomy" id="449393"/>
    <lineage>
        <taxon>unclassified sequences</taxon>
        <taxon>metagenomes</taxon>
        <taxon>ecological metagenomes</taxon>
    </lineage>
</organism>
<name>A0A6J7J1Q0_9ZZZZ</name>
<reference evidence="1" key="1">
    <citation type="submission" date="2020-05" db="EMBL/GenBank/DDBJ databases">
        <authorList>
            <person name="Chiriac C."/>
            <person name="Salcher M."/>
            <person name="Ghai R."/>
            <person name="Kavagutti S V."/>
        </authorList>
    </citation>
    <scope>NUCLEOTIDE SEQUENCE</scope>
</reference>
<evidence type="ECO:0000313" key="1">
    <source>
        <dbReference type="EMBL" id="CAB4936771.1"/>
    </source>
</evidence>
<proteinExistence type="predicted"/>